<evidence type="ECO:0000256" key="12">
    <source>
        <dbReference type="SAM" id="Phobius"/>
    </source>
</evidence>
<keyword evidence="7 11" id="KW-0378">Hydrolase</keyword>
<reference evidence="13 14" key="1">
    <citation type="submission" date="2012-10" db="EMBL/GenBank/DDBJ databases">
        <title>Draft Genome Sequence of Paenibacillus popilliae ATCC 14706T.</title>
        <authorList>
            <person name="Iiyama K."/>
            <person name="Mori K."/>
            <person name="Mon H."/>
            <person name="Chieda Y."/>
            <person name="Lee J.M."/>
            <person name="Kusakabe T."/>
            <person name="Tashiro K."/>
            <person name="Asano S."/>
            <person name="Yasunaga-Aoki C."/>
            <person name="Shimizu S."/>
        </authorList>
    </citation>
    <scope>NUCLEOTIDE SEQUENCE [LARGE SCALE GENOMIC DNA]</scope>
    <source>
        <strain evidence="13 14">ATCC 14706</strain>
    </source>
</reference>
<keyword evidence="6 12" id="KW-0812">Transmembrane</keyword>
<feature type="transmembrane region" description="Helical" evidence="12">
    <location>
        <begin position="218"/>
        <end position="235"/>
    </location>
</feature>
<feature type="transmembrane region" description="Helical" evidence="12">
    <location>
        <begin position="28"/>
        <end position="48"/>
    </location>
</feature>
<dbReference type="InterPro" id="IPR026898">
    <property type="entry name" value="PrsW"/>
</dbReference>
<dbReference type="GO" id="GO:0006508">
    <property type="term" value="P:proteolysis"/>
    <property type="evidence" value="ECO:0007669"/>
    <property type="project" value="UniProtKB-KW"/>
</dbReference>
<comment type="similarity">
    <text evidence="2 11">Belongs to the protease PrsW family.</text>
</comment>
<dbReference type="MEROPS" id="M82.001"/>
<organism evidence="13 14">
    <name type="scientific">Paenibacillus popilliae ATCC 14706</name>
    <dbReference type="NCBI Taxonomy" id="1212764"/>
    <lineage>
        <taxon>Bacteria</taxon>
        <taxon>Bacillati</taxon>
        <taxon>Bacillota</taxon>
        <taxon>Bacilli</taxon>
        <taxon>Bacillales</taxon>
        <taxon>Paenibacillaceae</taxon>
        <taxon>Paenibacillus</taxon>
    </lineage>
</organism>
<evidence type="ECO:0000256" key="5">
    <source>
        <dbReference type="ARBA" id="ARBA00022670"/>
    </source>
</evidence>
<keyword evidence="8 12" id="KW-1133">Transmembrane helix</keyword>
<dbReference type="InterPro" id="IPR023596">
    <property type="entry name" value="Peptidase_PrsW_arch/bac"/>
</dbReference>
<proteinExistence type="inferred from homology"/>
<keyword evidence="5 11" id="KW-0645">Protease</keyword>
<evidence type="ECO:0000256" key="1">
    <source>
        <dbReference type="ARBA" id="ARBA00004651"/>
    </source>
</evidence>
<dbReference type="NCBIfam" id="NF033739">
    <property type="entry name" value="intramemb_PrsW"/>
    <property type="match status" value="1"/>
</dbReference>
<keyword evidence="9 11" id="KW-0472">Membrane</keyword>
<feature type="transmembrane region" description="Helical" evidence="12">
    <location>
        <begin position="159"/>
        <end position="177"/>
    </location>
</feature>
<dbReference type="PIRSF" id="PIRSF016933">
    <property type="entry name" value="PrsW"/>
    <property type="match status" value="1"/>
</dbReference>
<accession>M9LGU9</accession>
<protein>
    <recommendedName>
        <fullName evidence="3 11">Protease PrsW</fullName>
        <ecNumber evidence="11">3.4.-.-</ecNumber>
    </recommendedName>
    <alternativeName>
        <fullName evidence="10 11">Protease responsible for activating sigma-W</fullName>
    </alternativeName>
</protein>
<dbReference type="EC" id="3.4.-.-" evidence="11"/>
<evidence type="ECO:0000256" key="2">
    <source>
        <dbReference type="ARBA" id="ARBA00009165"/>
    </source>
</evidence>
<dbReference type="AlphaFoldDB" id="M9LGU9"/>
<evidence type="ECO:0000256" key="4">
    <source>
        <dbReference type="ARBA" id="ARBA00022475"/>
    </source>
</evidence>
<dbReference type="EMBL" id="BALG01000052">
    <property type="protein sequence ID" value="GAC41885.1"/>
    <property type="molecule type" value="Genomic_DNA"/>
</dbReference>
<dbReference type="Proteomes" id="UP000029453">
    <property type="component" value="Unassembled WGS sequence"/>
</dbReference>
<comment type="subcellular location">
    <subcellularLocation>
        <location evidence="1">Cell membrane</location>
        <topology evidence="1">Multi-pass membrane protein</topology>
    </subcellularLocation>
</comment>
<evidence type="ECO:0000256" key="6">
    <source>
        <dbReference type="ARBA" id="ARBA00022692"/>
    </source>
</evidence>
<evidence type="ECO:0000256" key="10">
    <source>
        <dbReference type="ARBA" id="ARBA00030345"/>
    </source>
</evidence>
<dbReference type="PANTHER" id="PTHR36844:SF1">
    <property type="entry name" value="PROTEASE PRSW"/>
    <property type="match status" value="1"/>
</dbReference>
<dbReference type="PANTHER" id="PTHR36844">
    <property type="entry name" value="PROTEASE PRSW"/>
    <property type="match status" value="1"/>
</dbReference>
<feature type="transmembrane region" description="Helical" evidence="12">
    <location>
        <begin position="125"/>
        <end position="147"/>
    </location>
</feature>
<evidence type="ECO:0000256" key="8">
    <source>
        <dbReference type="ARBA" id="ARBA00022989"/>
    </source>
</evidence>
<sequence length="258" mass="29561">MGIEPAIVAIAASTSDTAVQTMVSTTPILPLLMAAIAPGIALLVYFYLKDRYDYEPIHMVVRVFLLGLLMVFPIMIVQHGLVLWWGDTPLVSSFAISAGVEEAVKWFVLYHMIYNHVEFDEHYDGILYAVAVSLGFATIENVLYAWIYHSSFSQLLLRALLPVSGHAMFGVMMGYYMGKAKFTKDNAGRTRHYLAYSLLFPIFWHGIYNLILLTVTRYWIWFVVPLMIFLWYYGMGKVRRANARSPLHLVKREEEINM</sequence>
<name>M9LGU9_PAEPP</name>
<gene>
    <name evidence="13" type="ORF">PPOP_1242</name>
</gene>
<evidence type="ECO:0000256" key="11">
    <source>
        <dbReference type="PIRNR" id="PIRNR016933"/>
    </source>
</evidence>
<feature type="transmembrane region" description="Helical" evidence="12">
    <location>
        <begin position="60"/>
        <end position="85"/>
    </location>
</feature>
<comment type="function">
    <text evidence="11">Involved in the degradation of specific anti-sigma factors.</text>
</comment>
<keyword evidence="4 11" id="KW-1003">Cell membrane</keyword>
<dbReference type="Pfam" id="PF13367">
    <property type="entry name" value="PrsW-protease"/>
    <property type="match status" value="1"/>
</dbReference>
<dbReference type="GO" id="GO:0005886">
    <property type="term" value="C:plasma membrane"/>
    <property type="evidence" value="ECO:0007669"/>
    <property type="project" value="UniProtKB-SubCell"/>
</dbReference>
<dbReference type="GO" id="GO:0008233">
    <property type="term" value="F:peptidase activity"/>
    <property type="evidence" value="ECO:0007669"/>
    <property type="project" value="UniProtKB-KW"/>
</dbReference>
<keyword evidence="14" id="KW-1185">Reference proteome</keyword>
<evidence type="ECO:0000256" key="7">
    <source>
        <dbReference type="ARBA" id="ARBA00022801"/>
    </source>
</evidence>
<evidence type="ECO:0000256" key="3">
    <source>
        <dbReference type="ARBA" id="ARBA00018997"/>
    </source>
</evidence>
<evidence type="ECO:0000313" key="13">
    <source>
        <dbReference type="EMBL" id="GAC41885.1"/>
    </source>
</evidence>
<feature type="transmembrane region" description="Helical" evidence="12">
    <location>
        <begin position="193"/>
        <end position="212"/>
    </location>
</feature>
<evidence type="ECO:0000256" key="9">
    <source>
        <dbReference type="ARBA" id="ARBA00023136"/>
    </source>
</evidence>
<evidence type="ECO:0000313" key="14">
    <source>
        <dbReference type="Proteomes" id="UP000029453"/>
    </source>
</evidence>
<comment type="caution">
    <text evidence="13">The sequence shown here is derived from an EMBL/GenBank/DDBJ whole genome shotgun (WGS) entry which is preliminary data.</text>
</comment>